<keyword evidence="3" id="KW-1185">Reference proteome</keyword>
<reference evidence="2 3" key="1">
    <citation type="journal article" date="2022" name="Nat. Ecol. Evol.">
        <title>A masculinizing supergene underlies an exaggerated male reproductive morph in a spider.</title>
        <authorList>
            <person name="Hendrickx F."/>
            <person name="De Corte Z."/>
            <person name="Sonet G."/>
            <person name="Van Belleghem S.M."/>
            <person name="Kostlbacher S."/>
            <person name="Vangestel C."/>
        </authorList>
    </citation>
    <scope>NUCLEOTIDE SEQUENCE [LARGE SCALE GENOMIC DNA]</scope>
    <source>
        <strain evidence="2">W744_W776</strain>
    </source>
</reference>
<evidence type="ECO:0000256" key="1">
    <source>
        <dbReference type="SAM" id="MobiDB-lite"/>
    </source>
</evidence>
<comment type="caution">
    <text evidence="2">The sequence shown here is derived from an EMBL/GenBank/DDBJ whole genome shotgun (WGS) entry which is preliminary data.</text>
</comment>
<dbReference type="EMBL" id="JAFNEN010000372">
    <property type="protein sequence ID" value="KAG8184493.1"/>
    <property type="molecule type" value="Genomic_DNA"/>
</dbReference>
<gene>
    <name evidence="2" type="ORF">JTE90_002340</name>
</gene>
<feature type="region of interest" description="Disordered" evidence="1">
    <location>
        <begin position="249"/>
        <end position="301"/>
    </location>
</feature>
<accession>A0AAV6ULG4</accession>
<evidence type="ECO:0000313" key="2">
    <source>
        <dbReference type="EMBL" id="KAG8184493.1"/>
    </source>
</evidence>
<dbReference type="Proteomes" id="UP000827092">
    <property type="component" value="Unassembled WGS sequence"/>
</dbReference>
<dbReference type="PANTHER" id="PTHR38681">
    <property type="entry name" value="RETROVIRUS-RELATED POL POLYPROTEIN FROM TRANSPOSON 412-LIKE PROTEIN-RELATED"/>
    <property type="match status" value="1"/>
</dbReference>
<proteinExistence type="predicted"/>
<dbReference type="PANTHER" id="PTHR38681:SF1">
    <property type="entry name" value="RETROVIRUS-RELATED POL POLYPROTEIN FROM TRANSPOSON 412-LIKE PROTEIN"/>
    <property type="match status" value="1"/>
</dbReference>
<organism evidence="2 3">
    <name type="scientific">Oedothorax gibbosus</name>
    <dbReference type="NCBI Taxonomy" id="931172"/>
    <lineage>
        <taxon>Eukaryota</taxon>
        <taxon>Metazoa</taxon>
        <taxon>Ecdysozoa</taxon>
        <taxon>Arthropoda</taxon>
        <taxon>Chelicerata</taxon>
        <taxon>Arachnida</taxon>
        <taxon>Araneae</taxon>
        <taxon>Araneomorphae</taxon>
        <taxon>Entelegynae</taxon>
        <taxon>Araneoidea</taxon>
        <taxon>Linyphiidae</taxon>
        <taxon>Erigoninae</taxon>
        <taxon>Oedothorax</taxon>
    </lineage>
</organism>
<sequence length="345" mass="38555">MSVCFRKDVLRGGLESRMSRRLVPLDMMPPPKEGSLTLEEKRFLVAVERGDLASTRSNGLVGRKHRRLKAAIKCHATDIWTDTLPTVILGIRSCLKDDTQGSVAEMVYGTTLKLPREFFRNSSSVPEMTGADFVYRLRSQMRLLLPAAVTFHASQKTFVHKDLLRRDPEGSLLKERRRSSPEDLLLKALTFSQDLKPLEQPYKGPFKVIFRSDDKFFTLDINGRQDAVSLDGLKPAFILYEDDFPLDTSRATTEPSTSTVPKASTSTVPKASTSTVPKASTSTVPKASTSTVPKASTSTVPKASTSTVPSIHFYDPEGFHFYGPEDFHHRAEDLHYTIWKARTLC</sequence>
<protein>
    <submittedName>
        <fullName evidence="2">Uncharacterized protein</fullName>
    </submittedName>
</protein>
<name>A0AAV6ULG4_9ARAC</name>
<evidence type="ECO:0000313" key="3">
    <source>
        <dbReference type="Proteomes" id="UP000827092"/>
    </source>
</evidence>
<dbReference type="AlphaFoldDB" id="A0AAV6ULG4"/>